<dbReference type="WBParaSite" id="PEQ_0000165701-mRNA-1">
    <property type="protein sequence ID" value="PEQ_0000165701-mRNA-1"/>
    <property type="gene ID" value="PEQ_0000165701"/>
</dbReference>
<evidence type="ECO:0000256" key="4">
    <source>
        <dbReference type="SAM" id="MobiDB-lite"/>
    </source>
</evidence>
<feature type="short sequence motif" description="Q motif" evidence="3">
    <location>
        <begin position="46"/>
        <end position="74"/>
    </location>
</feature>
<dbReference type="InterPro" id="IPR014014">
    <property type="entry name" value="RNA_helicase_DEAD_Q_motif"/>
</dbReference>
<dbReference type="PROSITE" id="PS51195">
    <property type="entry name" value="Q_MOTIF"/>
    <property type="match status" value="1"/>
</dbReference>
<evidence type="ECO:0000259" key="5">
    <source>
        <dbReference type="PROSITE" id="PS51195"/>
    </source>
</evidence>
<protein>
    <submittedName>
        <fullName evidence="7">DEAD-box RNA helicase Q domain-containing protein</fullName>
    </submittedName>
</protein>
<dbReference type="Proteomes" id="UP000887564">
    <property type="component" value="Unplaced"/>
</dbReference>
<dbReference type="GO" id="GO:0003724">
    <property type="term" value="F:RNA helicase activity"/>
    <property type="evidence" value="ECO:0007669"/>
    <property type="project" value="InterPro"/>
</dbReference>
<reference evidence="7" key="1">
    <citation type="submission" date="2022-11" db="UniProtKB">
        <authorList>
            <consortium name="WormBaseParasite"/>
        </authorList>
    </citation>
    <scope>IDENTIFICATION</scope>
</reference>
<feature type="region of interest" description="Disordered" evidence="4">
    <location>
        <begin position="1"/>
        <end position="26"/>
    </location>
</feature>
<sequence length="120" mass="13444">LLQEPENNDEVKSVEDTDSEAETAELTIDVPDSKLIQANLVVSEAKTFSELGLSRWVCEQLRQLSVKLPTPVQLVIRIELMSTELTKDGNNGGYCFGEIEFNLGFRYMPESLQSTSFAEQ</sequence>
<evidence type="ECO:0000256" key="1">
    <source>
        <dbReference type="ARBA" id="ARBA00022741"/>
    </source>
</evidence>
<dbReference type="AlphaFoldDB" id="A0A914RIQ4"/>
<evidence type="ECO:0000256" key="2">
    <source>
        <dbReference type="ARBA" id="ARBA00022840"/>
    </source>
</evidence>
<accession>A0A914RIQ4</accession>
<proteinExistence type="predicted"/>
<feature type="domain" description="DEAD-box RNA helicase Q" evidence="5">
    <location>
        <begin position="46"/>
        <end position="74"/>
    </location>
</feature>
<name>A0A914RIQ4_PAREQ</name>
<keyword evidence="6" id="KW-1185">Reference proteome</keyword>
<evidence type="ECO:0000313" key="6">
    <source>
        <dbReference type="Proteomes" id="UP000887564"/>
    </source>
</evidence>
<keyword evidence="2" id="KW-0067">ATP-binding</keyword>
<evidence type="ECO:0000313" key="7">
    <source>
        <dbReference type="WBParaSite" id="PEQ_0000165701-mRNA-1"/>
    </source>
</evidence>
<evidence type="ECO:0000256" key="3">
    <source>
        <dbReference type="PROSITE-ProRule" id="PRU00552"/>
    </source>
</evidence>
<organism evidence="6 7">
    <name type="scientific">Parascaris equorum</name>
    <name type="common">Equine roundworm</name>
    <dbReference type="NCBI Taxonomy" id="6256"/>
    <lineage>
        <taxon>Eukaryota</taxon>
        <taxon>Metazoa</taxon>
        <taxon>Ecdysozoa</taxon>
        <taxon>Nematoda</taxon>
        <taxon>Chromadorea</taxon>
        <taxon>Rhabditida</taxon>
        <taxon>Spirurina</taxon>
        <taxon>Ascaridomorpha</taxon>
        <taxon>Ascaridoidea</taxon>
        <taxon>Ascarididae</taxon>
        <taxon>Parascaris</taxon>
    </lineage>
</organism>
<keyword evidence="1" id="KW-0547">Nucleotide-binding</keyword>
<dbReference type="GO" id="GO:0005524">
    <property type="term" value="F:ATP binding"/>
    <property type="evidence" value="ECO:0007669"/>
    <property type="project" value="UniProtKB-KW"/>
</dbReference>